<dbReference type="Gene3D" id="1.20.120.530">
    <property type="entry name" value="GntR ligand-binding domain-like"/>
    <property type="match status" value="1"/>
</dbReference>
<protein>
    <recommendedName>
        <fullName evidence="5">GntR C-terminal domain-containing protein</fullName>
    </recommendedName>
</protein>
<accession>A0ABM7GS44</accession>
<name>A0ABM7GS44_9GAMM</name>
<dbReference type="SUPFAM" id="SSF48008">
    <property type="entry name" value="GntR ligand-binding domain-like"/>
    <property type="match status" value="1"/>
</dbReference>
<feature type="region of interest" description="Disordered" evidence="4">
    <location>
        <begin position="1"/>
        <end position="20"/>
    </location>
</feature>
<keyword evidence="2" id="KW-0238">DNA-binding</keyword>
<evidence type="ECO:0000256" key="1">
    <source>
        <dbReference type="ARBA" id="ARBA00023015"/>
    </source>
</evidence>
<gene>
    <name evidence="6" type="ORF">HORIV_59670</name>
</gene>
<evidence type="ECO:0000256" key="3">
    <source>
        <dbReference type="ARBA" id="ARBA00023163"/>
    </source>
</evidence>
<dbReference type="EMBL" id="AP019416">
    <property type="protein sequence ID" value="BBI53546.1"/>
    <property type="molecule type" value="Genomic_DNA"/>
</dbReference>
<feature type="domain" description="GntR C-terminal" evidence="5">
    <location>
        <begin position="14"/>
        <end position="47"/>
    </location>
</feature>
<sequence>MAGRPTCPGVATKDEDKAATAAHTEIIEAIESRDPDAAEAAMRRHLDRHYGTYMQLKKRLAPD</sequence>
<reference evidence="7" key="1">
    <citation type="journal article" date="2019" name="Microbiol. Resour. Announc.">
        <title>Complete Genome Sequence of Halomonas olivaria, a Moderately Halophilic Bacterium Isolated from Olive Processing Effluents, Obtained by Nanopore Sequencing.</title>
        <authorList>
            <person name="Nagata S."/>
            <person name="Ii K.M."/>
            <person name="Tsukimi T."/>
            <person name="Miura M.C."/>
            <person name="Galipon J."/>
            <person name="Arakawa K."/>
        </authorList>
    </citation>
    <scope>NUCLEOTIDE SEQUENCE [LARGE SCALE GENOMIC DNA]</scope>
    <source>
        <strain evidence="7">TYRC17</strain>
    </source>
</reference>
<dbReference type="Proteomes" id="UP000289555">
    <property type="component" value="Chromosome"/>
</dbReference>
<organism evidence="6 7">
    <name type="scientific">Vreelandella olivaria</name>
    <dbReference type="NCBI Taxonomy" id="390919"/>
    <lineage>
        <taxon>Bacteria</taxon>
        <taxon>Pseudomonadati</taxon>
        <taxon>Pseudomonadota</taxon>
        <taxon>Gammaproteobacteria</taxon>
        <taxon>Oceanospirillales</taxon>
        <taxon>Halomonadaceae</taxon>
        <taxon>Vreelandella</taxon>
    </lineage>
</organism>
<evidence type="ECO:0000313" key="6">
    <source>
        <dbReference type="EMBL" id="BBI53546.1"/>
    </source>
</evidence>
<evidence type="ECO:0000313" key="7">
    <source>
        <dbReference type="Proteomes" id="UP000289555"/>
    </source>
</evidence>
<evidence type="ECO:0000259" key="5">
    <source>
        <dbReference type="Pfam" id="PF07729"/>
    </source>
</evidence>
<keyword evidence="7" id="KW-1185">Reference proteome</keyword>
<evidence type="ECO:0000256" key="4">
    <source>
        <dbReference type="SAM" id="MobiDB-lite"/>
    </source>
</evidence>
<proteinExistence type="predicted"/>
<evidence type="ECO:0000256" key="2">
    <source>
        <dbReference type="ARBA" id="ARBA00023125"/>
    </source>
</evidence>
<dbReference type="InterPro" id="IPR011711">
    <property type="entry name" value="GntR_C"/>
</dbReference>
<dbReference type="Pfam" id="PF07729">
    <property type="entry name" value="FCD"/>
    <property type="match status" value="1"/>
</dbReference>
<dbReference type="InterPro" id="IPR008920">
    <property type="entry name" value="TF_FadR/GntR_C"/>
</dbReference>
<keyword evidence="3" id="KW-0804">Transcription</keyword>
<keyword evidence="1" id="KW-0805">Transcription regulation</keyword>